<gene>
    <name evidence="4" type="ORF">EB796_015506</name>
</gene>
<feature type="compositionally biased region" description="Basic and acidic residues" evidence="3">
    <location>
        <begin position="266"/>
        <end position="275"/>
    </location>
</feature>
<feature type="compositionally biased region" description="Low complexity" evidence="3">
    <location>
        <begin position="479"/>
        <end position="488"/>
    </location>
</feature>
<name>A0A7J7JIU3_BUGNE</name>
<feature type="region of interest" description="Disordered" evidence="3">
    <location>
        <begin position="548"/>
        <end position="570"/>
    </location>
</feature>
<comment type="caution">
    <text evidence="4">The sequence shown here is derived from an EMBL/GenBank/DDBJ whole genome shotgun (WGS) entry which is preliminary data.</text>
</comment>
<dbReference type="Proteomes" id="UP000593567">
    <property type="component" value="Unassembled WGS sequence"/>
</dbReference>
<sequence>MMKPFFNQNLPLCTIENGLVYVWGDNSEGQLGLGDGVSEAELPEQLRLDEKAVHISCGYYHTAVVTVSGALYTFGEEEGGKLGHGEGVIASDPLQVDIPDKVVWVSCGGRHTVAVTARGAVYSFGDGSDGQLGLGTNTMDTSKPTLVTYLKDIRIKRSSCGENFTAVISEKGQLYTFGNGRHGKLALGAENFTNQFRPFRVPRFAKFSVTKVSCGGCHTIALAHKKDLDDDGEDEEIHDPLNSTFANSLRLSTDLDSSISARDRRRSKDLPEARNRTLPPLTASSRSSTLPPLTSTLPSLDGAKMPTSLDKRKLPNAKFTQGDKEEDSEDSDVSVTPEGSSEEEENETVQRSMSNKREAMKKQSSSLANGKGKPTLKSKQLPKPNSKVQKEDTADEDSEVDSEEETQYRHKKRGDKTSKKVSKKELDSEEEEETTTKRGKSVVAKNKKNQKQKSLSEEDSALEDSEEEESEEEKRHNSNKSSKNAVKKSSGKEKKRSSKISEEDEEDSEAEDRKQKGKEDVNHADESCHSADLYLLYFIDRKSKLSVFGKGKKQSQAKGKSRRSRKRLVKRRTKMKRKLGRETVKRVKSRAAITMLRMKNRRRNLEHASFYSWKHLSLRVHELQSSPYLCISSLTIL</sequence>
<dbReference type="OrthoDB" id="10253607at2759"/>
<feature type="compositionally biased region" description="Low complexity" evidence="3">
    <location>
        <begin position="277"/>
        <end position="300"/>
    </location>
</feature>
<dbReference type="AlphaFoldDB" id="A0A7J7JIU3"/>
<dbReference type="Pfam" id="PF00415">
    <property type="entry name" value="RCC1"/>
    <property type="match status" value="4"/>
</dbReference>
<dbReference type="InterPro" id="IPR000408">
    <property type="entry name" value="Reg_chr_condens"/>
</dbReference>
<dbReference type="PRINTS" id="PR00633">
    <property type="entry name" value="RCCNDNSATION"/>
</dbReference>
<evidence type="ECO:0000313" key="4">
    <source>
        <dbReference type="EMBL" id="KAF6026190.1"/>
    </source>
</evidence>
<feature type="compositionally biased region" description="Acidic residues" evidence="3">
    <location>
        <begin position="393"/>
        <end position="405"/>
    </location>
</feature>
<dbReference type="PROSITE" id="PS00626">
    <property type="entry name" value="RCC1_2"/>
    <property type="match status" value="3"/>
</dbReference>
<feature type="compositionally biased region" description="Basic and acidic residues" evidence="3">
    <location>
        <begin position="511"/>
        <end position="524"/>
    </location>
</feature>
<evidence type="ECO:0000256" key="1">
    <source>
        <dbReference type="ARBA" id="ARBA00022737"/>
    </source>
</evidence>
<feature type="compositionally biased region" description="Basic and acidic residues" evidence="3">
    <location>
        <begin position="415"/>
        <end position="426"/>
    </location>
</feature>
<feature type="compositionally biased region" description="Basic residues" evidence="3">
    <location>
        <begin position="437"/>
        <end position="451"/>
    </location>
</feature>
<dbReference type="SUPFAM" id="SSF50985">
    <property type="entry name" value="RCC1/BLIP-II"/>
    <property type="match status" value="1"/>
</dbReference>
<dbReference type="PANTHER" id="PTHR22872:SF9">
    <property type="entry name" value="X-LINKED RETINITIS PIGMENTOSA GTPASE REGULATOR"/>
    <property type="match status" value="1"/>
</dbReference>
<evidence type="ECO:0000313" key="5">
    <source>
        <dbReference type="Proteomes" id="UP000593567"/>
    </source>
</evidence>
<dbReference type="EMBL" id="VXIV02002328">
    <property type="protein sequence ID" value="KAF6026190.1"/>
    <property type="molecule type" value="Genomic_DNA"/>
</dbReference>
<protein>
    <submittedName>
        <fullName evidence="4">RPGR</fullName>
    </submittedName>
</protein>
<feature type="repeat" description="RCC1" evidence="2">
    <location>
        <begin position="69"/>
        <end position="118"/>
    </location>
</feature>
<feature type="repeat" description="RCC1" evidence="2">
    <location>
        <begin position="18"/>
        <end position="68"/>
    </location>
</feature>
<evidence type="ECO:0000256" key="2">
    <source>
        <dbReference type="PROSITE-ProRule" id="PRU00235"/>
    </source>
</evidence>
<keyword evidence="5" id="KW-1185">Reference proteome</keyword>
<feature type="region of interest" description="Disordered" evidence="3">
    <location>
        <begin position="256"/>
        <end position="524"/>
    </location>
</feature>
<dbReference type="Gene3D" id="2.130.10.30">
    <property type="entry name" value="Regulator of chromosome condensation 1/beta-lactamase-inhibitor protein II"/>
    <property type="match status" value="1"/>
</dbReference>
<dbReference type="PANTHER" id="PTHR22872">
    <property type="entry name" value="BTK-BINDING PROTEIN-RELATED"/>
    <property type="match status" value="1"/>
</dbReference>
<evidence type="ECO:0000256" key="3">
    <source>
        <dbReference type="SAM" id="MobiDB-lite"/>
    </source>
</evidence>
<feature type="repeat" description="RCC1" evidence="2">
    <location>
        <begin position="172"/>
        <end position="225"/>
    </location>
</feature>
<feature type="compositionally biased region" description="Basic residues" evidence="3">
    <location>
        <begin position="550"/>
        <end position="570"/>
    </location>
</feature>
<reference evidence="4" key="1">
    <citation type="submission" date="2020-06" db="EMBL/GenBank/DDBJ databases">
        <title>Draft genome of Bugula neritina, a colonial animal packing powerful symbionts and potential medicines.</title>
        <authorList>
            <person name="Rayko M."/>
        </authorList>
    </citation>
    <scope>NUCLEOTIDE SEQUENCE [LARGE SCALE GENOMIC DNA]</scope>
    <source>
        <strain evidence="4">Kwan_BN1</strain>
    </source>
</reference>
<feature type="compositionally biased region" description="Acidic residues" evidence="3">
    <location>
        <begin position="457"/>
        <end position="471"/>
    </location>
</feature>
<dbReference type="InterPro" id="IPR009091">
    <property type="entry name" value="RCC1/BLIP-II"/>
</dbReference>
<feature type="repeat" description="RCC1" evidence="2">
    <location>
        <begin position="119"/>
        <end position="171"/>
    </location>
</feature>
<dbReference type="InterPro" id="IPR051625">
    <property type="entry name" value="Signaling_Regulatory_Domain"/>
</dbReference>
<accession>A0A7J7JIU3</accession>
<organism evidence="4 5">
    <name type="scientific">Bugula neritina</name>
    <name type="common">Brown bryozoan</name>
    <name type="synonym">Sertularia neritina</name>
    <dbReference type="NCBI Taxonomy" id="10212"/>
    <lineage>
        <taxon>Eukaryota</taxon>
        <taxon>Metazoa</taxon>
        <taxon>Spiralia</taxon>
        <taxon>Lophotrochozoa</taxon>
        <taxon>Bryozoa</taxon>
        <taxon>Gymnolaemata</taxon>
        <taxon>Cheilostomatida</taxon>
        <taxon>Flustrina</taxon>
        <taxon>Buguloidea</taxon>
        <taxon>Bugulidae</taxon>
        <taxon>Bugula</taxon>
    </lineage>
</organism>
<keyword evidence="1" id="KW-0677">Repeat</keyword>
<dbReference type="PROSITE" id="PS50012">
    <property type="entry name" value="RCC1_3"/>
    <property type="match status" value="4"/>
</dbReference>
<proteinExistence type="predicted"/>